<proteinExistence type="predicted"/>
<dbReference type="EMBL" id="JBIBDZ010000006">
    <property type="protein sequence ID" value="MFF5921087.1"/>
    <property type="molecule type" value="Genomic_DNA"/>
</dbReference>
<dbReference type="Proteomes" id="UP001602370">
    <property type="component" value="Unassembled WGS sequence"/>
</dbReference>
<keyword evidence="2" id="KW-1185">Reference proteome</keyword>
<organism evidence="1 2">
    <name type="scientific">Streptomyces flavochromogenes</name>
    <dbReference type="NCBI Taxonomy" id="68199"/>
    <lineage>
        <taxon>Bacteria</taxon>
        <taxon>Bacillati</taxon>
        <taxon>Actinomycetota</taxon>
        <taxon>Actinomycetes</taxon>
        <taxon>Kitasatosporales</taxon>
        <taxon>Streptomycetaceae</taxon>
        <taxon>Streptomyces</taxon>
    </lineage>
</organism>
<accession>A0ABW6XUM2</accession>
<reference evidence="1 2" key="1">
    <citation type="submission" date="2024-10" db="EMBL/GenBank/DDBJ databases">
        <title>The Natural Products Discovery Center: Release of the First 8490 Sequenced Strains for Exploring Actinobacteria Biosynthetic Diversity.</title>
        <authorList>
            <person name="Kalkreuter E."/>
            <person name="Kautsar S.A."/>
            <person name="Yang D."/>
            <person name="Bader C.D."/>
            <person name="Teijaro C.N."/>
            <person name="Fluegel L."/>
            <person name="Davis C.M."/>
            <person name="Simpson J.R."/>
            <person name="Lauterbach L."/>
            <person name="Steele A.D."/>
            <person name="Gui C."/>
            <person name="Meng S."/>
            <person name="Li G."/>
            <person name="Viehrig K."/>
            <person name="Ye F."/>
            <person name="Su P."/>
            <person name="Kiefer A.F."/>
            <person name="Nichols A."/>
            <person name="Cepeda A.J."/>
            <person name="Yan W."/>
            <person name="Fan B."/>
            <person name="Jiang Y."/>
            <person name="Adhikari A."/>
            <person name="Zheng C.-J."/>
            <person name="Schuster L."/>
            <person name="Cowan T.M."/>
            <person name="Smanski M.J."/>
            <person name="Chevrette M.G."/>
            <person name="De Carvalho L.P.S."/>
            <person name="Shen B."/>
        </authorList>
    </citation>
    <scope>NUCLEOTIDE SEQUENCE [LARGE SCALE GENOMIC DNA]</scope>
    <source>
        <strain evidence="1 2">NPDC012605</strain>
    </source>
</reference>
<protein>
    <submittedName>
        <fullName evidence="1">Uncharacterized protein</fullName>
    </submittedName>
</protein>
<evidence type="ECO:0000313" key="2">
    <source>
        <dbReference type="Proteomes" id="UP001602370"/>
    </source>
</evidence>
<comment type="caution">
    <text evidence="1">The sequence shown here is derived from an EMBL/GenBank/DDBJ whole genome shotgun (WGS) entry which is preliminary data.</text>
</comment>
<sequence length="92" mass="10341">MEKWIVYAQYGSGDSYFTETVSRVTGTREDAREALLAATRTYREPMREKWREVYRMPGGDSYLVIVKGAVTLSEITMGIAELVHDSKAGASE</sequence>
<dbReference type="RefSeq" id="WP_030325738.1">
    <property type="nucleotide sequence ID" value="NZ_JBIBDZ010000006.1"/>
</dbReference>
<name>A0ABW6XUM2_9ACTN</name>
<evidence type="ECO:0000313" key="1">
    <source>
        <dbReference type="EMBL" id="MFF5921087.1"/>
    </source>
</evidence>
<gene>
    <name evidence="1" type="ORF">ACFY8C_22490</name>
</gene>